<reference evidence="5" key="1">
    <citation type="submission" date="2022-12" db="EMBL/GenBank/DDBJ databases">
        <authorList>
            <person name="Brejova B."/>
        </authorList>
    </citation>
    <scope>NUCLEOTIDE SEQUENCE</scope>
</reference>
<dbReference type="SMART" id="SM00320">
    <property type="entry name" value="WD40"/>
    <property type="match status" value="4"/>
</dbReference>
<name>A0A9W4TQ86_9ASCO</name>
<dbReference type="PROSITE" id="PS50294">
    <property type="entry name" value="WD_REPEATS_REGION"/>
    <property type="match status" value="1"/>
</dbReference>
<feature type="repeat" description="WD" evidence="3">
    <location>
        <begin position="139"/>
        <end position="174"/>
    </location>
</feature>
<dbReference type="Pfam" id="PF00400">
    <property type="entry name" value="WD40"/>
    <property type="match status" value="2"/>
</dbReference>
<evidence type="ECO:0000256" key="3">
    <source>
        <dbReference type="PROSITE-ProRule" id="PRU00221"/>
    </source>
</evidence>
<evidence type="ECO:0000256" key="2">
    <source>
        <dbReference type="ARBA" id="ARBA00022737"/>
    </source>
</evidence>
<comment type="caution">
    <text evidence="5">The sequence shown here is derived from an EMBL/GenBank/DDBJ whole genome shotgun (WGS) entry which is preliminary data.</text>
</comment>
<gene>
    <name evidence="5" type="ORF">CANVERA_P0192</name>
</gene>
<dbReference type="InterPro" id="IPR001680">
    <property type="entry name" value="WD40_rpt"/>
</dbReference>
<sequence>MENAKLLYTWNSSIIDQWILKIIVINDDIFIVSTSNGYIIGYHLTSFAQLFKIKAHDSCINDMIELKNNKIATCSIDGVKIWDIKEEKLLQILTNSKNSTFLSLAFNNNLLASGTELVGQDAELHIWDTTTYTLKRSFIDSHRDDITSIQFHPILKNYLMSGSTDGYVNIYNLNEIDEDDALHQVINFNSVHSCHFSNMNRISILSHMETFIIHDLNDTNYEDENQGKFIEFGDLRNKWENCKYVITIDPKGFVAYGSNNESKLSLIPFNPKKEKFKVDKIVHFPEAHGEEVVRDLKLVGNDKVLTCGEDGSIKLWQLPNKLKTYSLAEDVEDVDMEDCELSIPKVEKSKKDKSRSKHKSKKKDRKFKPY</sequence>
<keyword evidence="6" id="KW-1185">Reference proteome</keyword>
<dbReference type="SUPFAM" id="SSF50978">
    <property type="entry name" value="WD40 repeat-like"/>
    <property type="match status" value="1"/>
</dbReference>
<feature type="region of interest" description="Disordered" evidence="4">
    <location>
        <begin position="347"/>
        <end position="370"/>
    </location>
</feature>
<evidence type="ECO:0000313" key="6">
    <source>
        <dbReference type="Proteomes" id="UP001152885"/>
    </source>
</evidence>
<evidence type="ECO:0000256" key="4">
    <source>
        <dbReference type="SAM" id="MobiDB-lite"/>
    </source>
</evidence>
<keyword evidence="2" id="KW-0677">Repeat</keyword>
<organism evidence="5 6">
    <name type="scientific">Candida verbasci</name>
    <dbReference type="NCBI Taxonomy" id="1227364"/>
    <lineage>
        <taxon>Eukaryota</taxon>
        <taxon>Fungi</taxon>
        <taxon>Dikarya</taxon>
        <taxon>Ascomycota</taxon>
        <taxon>Saccharomycotina</taxon>
        <taxon>Pichiomycetes</taxon>
        <taxon>Debaryomycetaceae</taxon>
        <taxon>Candida/Lodderomyces clade</taxon>
        <taxon>Candida</taxon>
    </lineage>
</organism>
<accession>A0A9W4TQ86</accession>
<dbReference type="InterPro" id="IPR036322">
    <property type="entry name" value="WD40_repeat_dom_sf"/>
</dbReference>
<dbReference type="Proteomes" id="UP001152885">
    <property type="component" value="Unassembled WGS sequence"/>
</dbReference>
<proteinExistence type="predicted"/>
<dbReference type="OrthoDB" id="25131at2759"/>
<evidence type="ECO:0000256" key="1">
    <source>
        <dbReference type="ARBA" id="ARBA00022574"/>
    </source>
</evidence>
<feature type="compositionally biased region" description="Basic residues" evidence="4">
    <location>
        <begin position="351"/>
        <end position="370"/>
    </location>
</feature>
<keyword evidence="1 3" id="KW-0853">WD repeat</keyword>
<dbReference type="PANTHER" id="PTHR22889">
    <property type="entry name" value="WD REPEAT-CONTAINING PROTEIN 89"/>
    <property type="match status" value="1"/>
</dbReference>
<dbReference type="AlphaFoldDB" id="A0A9W4TQ86"/>
<protein>
    <recommendedName>
        <fullName evidence="7">WD repeat-containing protein</fullName>
    </recommendedName>
</protein>
<dbReference type="EMBL" id="CANTUO010000001">
    <property type="protein sequence ID" value="CAI5755676.1"/>
    <property type="molecule type" value="Genomic_DNA"/>
</dbReference>
<evidence type="ECO:0008006" key="7">
    <source>
        <dbReference type="Google" id="ProtNLM"/>
    </source>
</evidence>
<dbReference type="PROSITE" id="PS50082">
    <property type="entry name" value="WD_REPEATS_2"/>
    <property type="match status" value="1"/>
</dbReference>
<dbReference type="InterPro" id="IPR039328">
    <property type="entry name" value="WDR89"/>
</dbReference>
<dbReference type="InterPro" id="IPR015943">
    <property type="entry name" value="WD40/YVTN_repeat-like_dom_sf"/>
</dbReference>
<dbReference type="Gene3D" id="2.130.10.10">
    <property type="entry name" value="YVTN repeat-like/Quinoprotein amine dehydrogenase"/>
    <property type="match status" value="1"/>
</dbReference>
<dbReference type="PANTHER" id="PTHR22889:SF0">
    <property type="entry name" value="WD REPEAT-CONTAINING PROTEIN 89"/>
    <property type="match status" value="1"/>
</dbReference>
<evidence type="ECO:0000313" key="5">
    <source>
        <dbReference type="EMBL" id="CAI5755676.1"/>
    </source>
</evidence>